<evidence type="ECO:0000313" key="1">
    <source>
        <dbReference type="EMBL" id="MPM95672.1"/>
    </source>
</evidence>
<accession>A0A645E517</accession>
<name>A0A645E517_9ZZZZ</name>
<comment type="caution">
    <text evidence="1">The sequence shown here is derived from an EMBL/GenBank/DDBJ whole genome shotgun (WGS) entry which is preliminary data.</text>
</comment>
<dbReference type="EMBL" id="VSSQ01042138">
    <property type="protein sequence ID" value="MPM95672.1"/>
    <property type="molecule type" value="Genomic_DNA"/>
</dbReference>
<proteinExistence type="predicted"/>
<organism evidence="1">
    <name type="scientific">bioreactor metagenome</name>
    <dbReference type="NCBI Taxonomy" id="1076179"/>
    <lineage>
        <taxon>unclassified sequences</taxon>
        <taxon>metagenomes</taxon>
        <taxon>ecological metagenomes</taxon>
    </lineage>
</organism>
<protein>
    <submittedName>
        <fullName evidence="1">Uncharacterized protein</fullName>
    </submittedName>
</protein>
<sequence length="177" mass="19092">MAAAGKIGKDQILLTAALFYVPGCCLGMDKRALQRIRCGFARKAMVRHAADNHNKLGFGKRGGNDRRKTLPVGRAADQSCFKLHGGQHRIYTAAHFPTAVAGLDDYQPHVLPPVVFCANNLNCQLGCFFYPHCLSTGNRRFNQACTVETAFGFGNQLQLRAGAGVTGRKDGTAVLIG</sequence>
<dbReference type="AlphaFoldDB" id="A0A645E517"/>
<reference evidence="1" key="1">
    <citation type="submission" date="2019-08" db="EMBL/GenBank/DDBJ databases">
        <authorList>
            <person name="Kucharzyk K."/>
            <person name="Murdoch R.W."/>
            <person name="Higgins S."/>
            <person name="Loffler F."/>
        </authorList>
    </citation>
    <scope>NUCLEOTIDE SEQUENCE</scope>
</reference>
<gene>
    <name evidence="1" type="ORF">SDC9_142827</name>
</gene>